<evidence type="ECO:0000259" key="4">
    <source>
        <dbReference type="SMART" id="SM00563"/>
    </source>
</evidence>
<name>A0A7M2YW43_9ACTN</name>
<evidence type="ECO:0000256" key="3">
    <source>
        <dbReference type="SAM" id="Phobius"/>
    </source>
</evidence>
<keyword evidence="3" id="KW-0812">Transmembrane</keyword>
<feature type="domain" description="Phospholipid/glycerol acyltransferase" evidence="4">
    <location>
        <begin position="42"/>
        <end position="159"/>
    </location>
</feature>
<evidence type="ECO:0000256" key="1">
    <source>
        <dbReference type="ARBA" id="ARBA00022679"/>
    </source>
</evidence>
<dbReference type="InterPro" id="IPR002123">
    <property type="entry name" value="Plipid/glycerol_acylTrfase"/>
</dbReference>
<proteinExistence type="predicted"/>
<reference evidence="5 6" key="1">
    <citation type="submission" date="2018-07" db="EMBL/GenBank/DDBJ databases">
        <title>High-quality-draft genome sequence of Gaiella occulta.</title>
        <authorList>
            <person name="Severino R."/>
            <person name="Froufe H.J.C."/>
            <person name="Rainey F.A."/>
            <person name="Barroso C."/>
            <person name="Albuquerque L."/>
            <person name="Lobo-Da-Cunha A."/>
            <person name="Da Costa M.S."/>
            <person name="Egas C."/>
        </authorList>
    </citation>
    <scope>NUCLEOTIDE SEQUENCE [LARGE SCALE GENOMIC DNA]</scope>
    <source>
        <strain evidence="5 6">F2-233</strain>
    </source>
</reference>
<evidence type="ECO:0000313" key="5">
    <source>
        <dbReference type="EMBL" id="RDI74353.1"/>
    </source>
</evidence>
<keyword evidence="3" id="KW-1133">Transmembrane helix</keyword>
<gene>
    <name evidence="5" type="ORF">Gocc_1929</name>
</gene>
<comment type="caution">
    <text evidence="5">The sequence shown here is derived from an EMBL/GenBank/DDBJ whole genome shotgun (WGS) entry which is preliminary data.</text>
</comment>
<dbReference type="AlphaFoldDB" id="A0A7M2YW43"/>
<keyword evidence="6" id="KW-1185">Reference proteome</keyword>
<protein>
    <submittedName>
        <fullName evidence="5">1-acyl-sn-glycerol-3-phosphate acyltransferase</fullName>
    </submittedName>
</protein>
<dbReference type="SUPFAM" id="SSF69593">
    <property type="entry name" value="Glycerol-3-phosphate (1)-acyltransferase"/>
    <property type="match status" value="1"/>
</dbReference>
<dbReference type="EMBL" id="QQZY01000004">
    <property type="protein sequence ID" value="RDI74353.1"/>
    <property type="molecule type" value="Genomic_DNA"/>
</dbReference>
<dbReference type="Proteomes" id="UP000254134">
    <property type="component" value="Unassembled WGS sequence"/>
</dbReference>
<evidence type="ECO:0000313" key="6">
    <source>
        <dbReference type="Proteomes" id="UP000254134"/>
    </source>
</evidence>
<keyword evidence="3" id="KW-0472">Membrane</keyword>
<feature type="transmembrane region" description="Helical" evidence="3">
    <location>
        <begin position="9"/>
        <end position="26"/>
    </location>
</feature>
<dbReference type="RefSeq" id="WP_114796351.1">
    <property type="nucleotide sequence ID" value="NZ_QQZY01000004.1"/>
</dbReference>
<organism evidence="5 6">
    <name type="scientific">Gaiella occulta</name>
    <dbReference type="NCBI Taxonomy" id="1002870"/>
    <lineage>
        <taxon>Bacteria</taxon>
        <taxon>Bacillati</taxon>
        <taxon>Actinomycetota</taxon>
        <taxon>Thermoleophilia</taxon>
        <taxon>Gaiellales</taxon>
        <taxon>Gaiellaceae</taxon>
        <taxon>Gaiella</taxon>
    </lineage>
</organism>
<accession>A0A7M2YW43</accession>
<dbReference type="GO" id="GO:0006654">
    <property type="term" value="P:phosphatidic acid biosynthetic process"/>
    <property type="evidence" value="ECO:0007669"/>
    <property type="project" value="TreeGrafter"/>
</dbReference>
<dbReference type="Pfam" id="PF01553">
    <property type="entry name" value="Acyltransferase"/>
    <property type="match status" value="1"/>
</dbReference>
<evidence type="ECO:0000256" key="2">
    <source>
        <dbReference type="ARBA" id="ARBA00023315"/>
    </source>
</evidence>
<dbReference type="PANTHER" id="PTHR10434">
    <property type="entry name" value="1-ACYL-SN-GLYCEROL-3-PHOSPHATE ACYLTRANSFERASE"/>
    <property type="match status" value="1"/>
</dbReference>
<dbReference type="GO" id="GO:0003841">
    <property type="term" value="F:1-acylglycerol-3-phosphate O-acyltransferase activity"/>
    <property type="evidence" value="ECO:0007669"/>
    <property type="project" value="TreeGrafter"/>
</dbReference>
<keyword evidence="2 5" id="KW-0012">Acyltransferase</keyword>
<dbReference type="PANTHER" id="PTHR10434:SF11">
    <property type="entry name" value="1-ACYL-SN-GLYCEROL-3-PHOSPHATE ACYLTRANSFERASE"/>
    <property type="match status" value="1"/>
</dbReference>
<sequence>MQTNPRPSLLYLVVGGLSYPVLRLLYRLTWRGVERLPAVGGYVLAANHWSSFDPWPIGMPLFPRRYLRFMAKSELFWFPLGPLISACGAFPVRRGQRDQEAIDTAVRLCREGHVVVMFPEGTRRQKGLRKKHEARWRSGAARIALEAGVPLVPAGIAGTDALARFAKLRVAFGPPVSLDGLSELPVDEAARIATDRLREAIAALEESLD</sequence>
<dbReference type="CDD" id="cd07989">
    <property type="entry name" value="LPLAT_AGPAT-like"/>
    <property type="match status" value="1"/>
</dbReference>
<reference evidence="6" key="2">
    <citation type="journal article" date="2019" name="MicrobiologyOpen">
        <title>High-quality draft genome sequence of Gaiella occulta isolated from a 150 meter deep mineral water borehole and comparison with the genome sequences of other deep-branching lineages of the phylum Actinobacteria.</title>
        <authorList>
            <person name="Severino R."/>
            <person name="Froufe H.J.C."/>
            <person name="Barroso C."/>
            <person name="Albuquerque L."/>
            <person name="Lobo-da-Cunha A."/>
            <person name="da Costa M.S."/>
            <person name="Egas C."/>
        </authorList>
    </citation>
    <scope>NUCLEOTIDE SEQUENCE [LARGE SCALE GENOMIC DNA]</scope>
    <source>
        <strain evidence="6">F2-233</strain>
    </source>
</reference>
<keyword evidence="1 5" id="KW-0808">Transferase</keyword>
<dbReference type="SMART" id="SM00563">
    <property type="entry name" value="PlsC"/>
    <property type="match status" value="1"/>
</dbReference>